<organism evidence="1 2">
    <name type="scientific">Mycena metata</name>
    <dbReference type="NCBI Taxonomy" id="1033252"/>
    <lineage>
        <taxon>Eukaryota</taxon>
        <taxon>Fungi</taxon>
        <taxon>Dikarya</taxon>
        <taxon>Basidiomycota</taxon>
        <taxon>Agaricomycotina</taxon>
        <taxon>Agaricomycetes</taxon>
        <taxon>Agaricomycetidae</taxon>
        <taxon>Agaricales</taxon>
        <taxon>Marasmiineae</taxon>
        <taxon>Mycenaceae</taxon>
        <taxon>Mycena</taxon>
    </lineage>
</organism>
<dbReference type="EMBL" id="JARKIB010000013">
    <property type="protein sequence ID" value="KAJ7773128.1"/>
    <property type="molecule type" value="Genomic_DNA"/>
</dbReference>
<keyword evidence="2" id="KW-1185">Reference proteome</keyword>
<dbReference type="AlphaFoldDB" id="A0AAD7JYN7"/>
<evidence type="ECO:0000313" key="1">
    <source>
        <dbReference type="EMBL" id="KAJ7773128.1"/>
    </source>
</evidence>
<protein>
    <submittedName>
        <fullName evidence="1">Uncharacterized protein</fullName>
    </submittedName>
</protein>
<comment type="caution">
    <text evidence="1">The sequence shown here is derived from an EMBL/GenBank/DDBJ whole genome shotgun (WGS) entry which is preliminary data.</text>
</comment>
<dbReference type="Proteomes" id="UP001215598">
    <property type="component" value="Unassembled WGS sequence"/>
</dbReference>
<reference evidence="1" key="1">
    <citation type="submission" date="2023-03" db="EMBL/GenBank/DDBJ databases">
        <title>Massive genome expansion in bonnet fungi (Mycena s.s.) driven by repeated elements and novel gene families across ecological guilds.</title>
        <authorList>
            <consortium name="Lawrence Berkeley National Laboratory"/>
            <person name="Harder C.B."/>
            <person name="Miyauchi S."/>
            <person name="Viragh M."/>
            <person name="Kuo A."/>
            <person name="Thoen E."/>
            <person name="Andreopoulos B."/>
            <person name="Lu D."/>
            <person name="Skrede I."/>
            <person name="Drula E."/>
            <person name="Henrissat B."/>
            <person name="Morin E."/>
            <person name="Kohler A."/>
            <person name="Barry K."/>
            <person name="LaButti K."/>
            <person name="Morin E."/>
            <person name="Salamov A."/>
            <person name="Lipzen A."/>
            <person name="Mereny Z."/>
            <person name="Hegedus B."/>
            <person name="Baldrian P."/>
            <person name="Stursova M."/>
            <person name="Weitz H."/>
            <person name="Taylor A."/>
            <person name="Grigoriev I.V."/>
            <person name="Nagy L.G."/>
            <person name="Martin F."/>
            <person name="Kauserud H."/>
        </authorList>
    </citation>
    <scope>NUCLEOTIDE SEQUENCE</scope>
    <source>
        <strain evidence="1">CBHHK182m</strain>
    </source>
</reference>
<gene>
    <name evidence="1" type="ORF">B0H16DRAFT_1765906</name>
</gene>
<name>A0AAD7JYN7_9AGAR</name>
<evidence type="ECO:0000313" key="2">
    <source>
        <dbReference type="Proteomes" id="UP001215598"/>
    </source>
</evidence>
<sequence length="320" mass="35875">MATLLSMLRVCSELHFLVARSMYSRIHVYGQSARHLFATLSSKSRFSSIYATFLRRLRYTVTAASDMYLTYPILCQALLTTENLVALSLDIFPGQGGPLISSLERYGLVVNRVLVATRFLDLSRGIRRTPFTPALASLRGLRVRGDWSLSVLVCNRAVDELVLSSPVDYAALSEVCCLVDRSVYGSQLTTLVIRLVPLLKIDEALEALSEILPNLEQLSLDQIGLMPVLQSVVAPRQLFPSIRRLALNPVSGWRAECEVTRQQFIMDLCSWMDEKITVESRLVHFTMGNVAWFLDLTSYTWKAEPRKGSIISLTALTHSL</sequence>
<accession>A0AAD7JYN7</accession>
<proteinExistence type="predicted"/>